<protein>
    <submittedName>
        <fullName evidence="8">NADPH-ferredoxin reductase FprA</fullName>
        <ecNumber evidence="8">1.18.1.2</ecNumber>
    </submittedName>
</protein>
<dbReference type="InterPro" id="IPR021163">
    <property type="entry name" value="Ferredox_Rdtase_adrenod"/>
</dbReference>
<dbReference type="PANTHER" id="PTHR48467:SF1">
    <property type="entry name" value="GLUTAMATE SYNTHASE 1 [NADH], CHLOROPLASTIC-LIKE"/>
    <property type="match status" value="1"/>
</dbReference>
<dbReference type="EMBL" id="MLJW01000791">
    <property type="protein sequence ID" value="OIQ82557.1"/>
    <property type="molecule type" value="Genomic_DNA"/>
</dbReference>
<proteinExistence type="inferred from homology"/>
<dbReference type="Gene3D" id="3.50.50.60">
    <property type="entry name" value="FAD/NAD(P)-binding domain"/>
    <property type="match status" value="1"/>
</dbReference>
<sequence>MSYRIAIVGAGPAGYFTAQALLNQSETQVEVDLFERLPTPWGLVRSGVAPDHPKIKTVAKVFEKISDDPRFRLIANVELGKDVTLEELQENYDAVVFSVGADLGKSLGISGESLRGSISSADFVPWYNGHPDYVNLDVPLDVERAVVIGAGNVAMDVARILAVDVDELAKTDIADHALDALRKSKVEEAIICARRGPEHAAFTAGELRDLLDLEATDAIIDGSAIDAALARTAAWPEVPKDVRQNLEAFKTIAETPSKGREKRIEIRFFLAPREIKGTDRVEAIVLGINSIVDGEVKDTGESITIPCGLVVSAVGYTTKSLTGLEFAKGAIKNDEGRVLNSAGTPVAGLYCVGWAKRGPSGVIGTNKHDASDVVEKLLVDVTAHGPKESDTDLVASLTARGASVVDVANWRKINEAEIAAGESVGRPRIKIVKTDEMLRAAGLRG</sequence>
<feature type="domain" description="FAD/NAD(P)-binding" evidence="7">
    <location>
        <begin position="3"/>
        <end position="162"/>
    </location>
</feature>
<dbReference type="SUPFAM" id="SSF51971">
    <property type="entry name" value="Nucleotide-binding domain"/>
    <property type="match status" value="2"/>
</dbReference>
<keyword evidence="3" id="KW-0285">Flavoprotein</keyword>
<dbReference type="InterPro" id="IPR023753">
    <property type="entry name" value="FAD/NAD-binding_dom"/>
</dbReference>
<dbReference type="InterPro" id="IPR055275">
    <property type="entry name" value="Ferredox_Rdtase"/>
</dbReference>
<evidence type="ECO:0000256" key="6">
    <source>
        <dbReference type="ARBA" id="ARBA00023002"/>
    </source>
</evidence>
<dbReference type="Gene3D" id="3.40.50.720">
    <property type="entry name" value="NAD(P)-binding Rossmann-like Domain"/>
    <property type="match status" value="1"/>
</dbReference>
<dbReference type="GO" id="GO:0004324">
    <property type="term" value="F:ferredoxin-NADP+ reductase activity"/>
    <property type="evidence" value="ECO:0007669"/>
    <property type="project" value="UniProtKB-EC"/>
</dbReference>
<evidence type="ECO:0000256" key="2">
    <source>
        <dbReference type="ARBA" id="ARBA00008312"/>
    </source>
</evidence>
<accession>A0A1J5R324</accession>
<dbReference type="InterPro" id="IPR036188">
    <property type="entry name" value="FAD/NAD-bd_sf"/>
</dbReference>
<reference evidence="8" key="1">
    <citation type="submission" date="2016-10" db="EMBL/GenBank/DDBJ databases">
        <title>Sequence of Gallionella enrichment culture.</title>
        <authorList>
            <person name="Poehlein A."/>
            <person name="Muehling M."/>
            <person name="Daniel R."/>
        </authorList>
    </citation>
    <scope>NUCLEOTIDE SEQUENCE</scope>
</reference>
<comment type="cofactor">
    <cofactor evidence="1">
        <name>FAD</name>
        <dbReference type="ChEBI" id="CHEBI:57692"/>
    </cofactor>
</comment>
<dbReference type="EC" id="1.18.1.2" evidence="8"/>
<dbReference type="AlphaFoldDB" id="A0A1J5R324"/>
<evidence type="ECO:0000256" key="4">
    <source>
        <dbReference type="ARBA" id="ARBA00022827"/>
    </source>
</evidence>
<comment type="similarity">
    <text evidence="2">Belongs to the ferredoxin--NADP reductase type 1 family.</text>
</comment>
<name>A0A1J5R324_9ZZZZ</name>
<dbReference type="Pfam" id="PF07992">
    <property type="entry name" value="Pyr_redox_2"/>
    <property type="match status" value="1"/>
</dbReference>
<dbReference type="PRINTS" id="PR00419">
    <property type="entry name" value="ADXRDTASE"/>
</dbReference>
<evidence type="ECO:0000259" key="7">
    <source>
        <dbReference type="Pfam" id="PF07992"/>
    </source>
</evidence>
<evidence type="ECO:0000313" key="8">
    <source>
        <dbReference type="EMBL" id="OIQ82557.1"/>
    </source>
</evidence>
<evidence type="ECO:0000256" key="3">
    <source>
        <dbReference type="ARBA" id="ARBA00022630"/>
    </source>
</evidence>
<evidence type="ECO:0000256" key="5">
    <source>
        <dbReference type="ARBA" id="ARBA00022857"/>
    </source>
</evidence>
<keyword evidence="5" id="KW-0521">NADP</keyword>
<dbReference type="PANTHER" id="PTHR48467">
    <property type="entry name" value="GLUTAMATE SYNTHASE 1 [NADH], CHLOROPLASTIC-LIKE"/>
    <property type="match status" value="1"/>
</dbReference>
<evidence type="ECO:0000256" key="1">
    <source>
        <dbReference type="ARBA" id="ARBA00001974"/>
    </source>
</evidence>
<keyword evidence="6 8" id="KW-0560">Oxidoreductase</keyword>
<gene>
    <name evidence="8" type="primary">fprA_7</name>
    <name evidence="8" type="ORF">GALL_356550</name>
</gene>
<keyword evidence="4" id="KW-0274">FAD</keyword>
<organism evidence="8">
    <name type="scientific">mine drainage metagenome</name>
    <dbReference type="NCBI Taxonomy" id="410659"/>
    <lineage>
        <taxon>unclassified sequences</taxon>
        <taxon>metagenomes</taxon>
        <taxon>ecological metagenomes</taxon>
    </lineage>
</organism>
<dbReference type="PIRSF" id="PIRSF000362">
    <property type="entry name" value="FNR"/>
    <property type="match status" value="1"/>
</dbReference>
<comment type="caution">
    <text evidence="8">The sequence shown here is derived from an EMBL/GenBank/DDBJ whole genome shotgun (WGS) entry which is preliminary data.</text>
</comment>